<organism evidence="1 2">
    <name type="scientific">Stylophora pistillata</name>
    <name type="common">Smooth cauliflower coral</name>
    <dbReference type="NCBI Taxonomy" id="50429"/>
    <lineage>
        <taxon>Eukaryota</taxon>
        <taxon>Metazoa</taxon>
        <taxon>Cnidaria</taxon>
        <taxon>Anthozoa</taxon>
        <taxon>Hexacorallia</taxon>
        <taxon>Scleractinia</taxon>
        <taxon>Astrocoeniina</taxon>
        <taxon>Pocilloporidae</taxon>
        <taxon>Stylophora</taxon>
    </lineage>
</organism>
<protein>
    <submittedName>
        <fullName evidence="1">Uncharacterized protein</fullName>
    </submittedName>
</protein>
<sequence length="154" mass="16616">MNKIETAAQQRANSVKGVEEVVNKEGLAAEDTVVDVTEVIEDVEGEGEIESVEKVDDTDGVREDDLEVLAKGIEEDSDLIKVSVEDVSAPWVEVTVVKPWLLVDEAEEIDKIKEEEVGGTVKVVDVFILAVDCVGLVSVVDFAAASEFIVLLTS</sequence>
<evidence type="ECO:0000313" key="2">
    <source>
        <dbReference type="Proteomes" id="UP000225706"/>
    </source>
</evidence>
<dbReference type="Proteomes" id="UP000225706">
    <property type="component" value="Unassembled WGS sequence"/>
</dbReference>
<comment type="caution">
    <text evidence="1">The sequence shown here is derived from an EMBL/GenBank/DDBJ whole genome shotgun (WGS) entry which is preliminary data.</text>
</comment>
<proteinExistence type="predicted"/>
<accession>A0A2B4S3K4</accession>
<evidence type="ECO:0000313" key="1">
    <source>
        <dbReference type="EMBL" id="PFX24471.1"/>
    </source>
</evidence>
<keyword evidence="2" id="KW-1185">Reference proteome</keyword>
<gene>
    <name evidence="1" type="ORF">AWC38_SpisGene10934</name>
</gene>
<dbReference type="AlphaFoldDB" id="A0A2B4S3K4"/>
<reference evidence="2" key="1">
    <citation type="journal article" date="2017" name="bioRxiv">
        <title>Comparative analysis of the genomes of Stylophora pistillata and Acropora digitifera provides evidence for extensive differences between species of corals.</title>
        <authorList>
            <person name="Voolstra C.R."/>
            <person name="Li Y."/>
            <person name="Liew Y.J."/>
            <person name="Baumgarten S."/>
            <person name="Zoccola D."/>
            <person name="Flot J.-F."/>
            <person name="Tambutte S."/>
            <person name="Allemand D."/>
            <person name="Aranda M."/>
        </authorList>
    </citation>
    <scope>NUCLEOTIDE SEQUENCE [LARGE SCALE GENOMIC DNA]</scope>
</reference>
<dbReference type="EMBL" id="LSMT01000175">
    <property type="protein sequence ID" value="PFX24471.1"/>
    <property type="molecule type" value="Genomic_DNA"/>
</dbReference>
<name>A0A2B4S3K4_STYPI</name>